<name>A0ABQ9XP72_9EUKA</name>
<sequence length="266" mass="30284">MSLTISAISVAIGVGGAYLYGLLKQYLRRRRPKPTPLRHQTTSHSSSETDFSSAESSFDIFAATSDDIAALPNLTIPRLLNAPIREEGERSFELLKYKFPDEVQIVPFRYFFPLNTETYWLLSTSTDITEPIVSGHPQTIYTNYVHPLKMILNNPSIRSFFFEVVHSNTDDPFHMWEKSNYLVTNFKPKTKPSHTTHVVPLYVTVAEEDFPNTYHVKTMLVAHFSQSSRCINSTESKTPDKSKKEKRIVAPVVLVACFRIVQEAGY</sequence>
<keyword evidence="3" id="KW-1185">Reference proteome</keyword>
<keyword evidence="1" id="KW-0472">Membrane</keyword>
<keyword evidence="1" id="KW-1133">Transmembrane helix</keyword>
<feature type="transmembrane region" description="Helical" evidence="1">
    <location>
        <begin position="6"/>
        <end position="23"/>
    </location>
</feature>
<accession>A0ABQ9XP72</accession>
<keyword evidence="1" id="KW-0812">Transmembrane</keyword>
<comment type="caution">
    <text evidence="2">The sequence shown here is derived from an EMBL/GenBank/DDBJ whole genome shotgun (WGS) entry which is preliminary data.</text>
</comment>
<protein>
    <submittedName>
        <fullName evidence="2">Uncharacterized protein</fullName>
    </submittedName>
</protein>
<proteinExistence type="predicted"/>
<organism evidence="2 3">
    <name type="scientific">Blattamonas nauphoetae</name>
    <dbReference type="NCBI Taxonomy" id="2049346"/>
    <lineage>
        <taxon>Eukaryota</taxon>
        <taxon>Metamonada</taxon>
        <taxon>Preaxostyla</taxon>
        <taxon>Oxymonadida</taxon>
        <taxon>Blattamonas</taxon>
    </lineage>
</organism>
<evidence type="ECO:0000313" key="2">
    <source>
        <dbReference type="EMBL" id="KAK2952392.1"/>
    </source>
</evidence>
<dbReference type="Proteomes" id="UP001281761">
    <property type="component" value="Unassembled WGS sequence"/>
</dbReference>
<gene>
    <name evidence="2" type="ORF">BLNAU_12654</name>
</gene>
<evidence type="ECO:0000313" key="3">
    <source>
        <dbReference type="Proteomes" id="UP001281761"/>
    </source>
</evidence>
<evidence type="ECO:0000256" key="1">
    <source>
        <dbReference type="SAM" id="Phobius"/>
    </source>
</evidence>
<dbReference type="EMBL" id="JARBJD010000104">
    <property type="protein sequence ID" value="KAK2952392.1"/>
    <property type="molecule type" value="Genomic_DNA"/>
</dbReference>
<reference evidence="2 3" key="1">
    <citation type="journal article" date="2022" name="bioRxiv">
        <title>Genomics of Preaxostyla Flagellates Illuminates Evolutionary Transitions and the Path Towards Mitochondrial Loss.</title>
        <authorList>
            <person name="Novak L.V.F."/>
            <person name="Treitli S.C."/>
            <person name="Pyrih J."/>
            <person name="Halakuc P."/>
            <person name="Pipaliya S.V."/>
            <person name="Vacek V."/>
            <person name="Brzon O."/>
            <person name="Soukal P."/>
            <person name="Eme L."/>
            <person name="Dacks J.B."/>
            <person name="Karnkowska A."/>
            <person name="Elias M."/>
            <person name="Hampl V."/>
        </authorList>
    </citation>
    <scope>NUCLEOTIDE SEQUENCE [LARGE SCALE GENOMIC DNA]</scope>
    <source>
        <strain evidence="2">NAU3</strain>
        <tissue evidence="2">Gut</tissue>
    </source>
</reference>